<dbReference type="SMR" id="A0A444YFM9"/>
<dbReference type="PANTHER" id="PTHR33602">
    <property type="entry name" value="REGULATORY PROTEIN RECX FAMILY PROTEIN"/>
    <property type="match status" value="1"/>
</dbReference>
<protein>
    <recommendedName>
        <fullName evidence="3">Regulatory protein RecX</fullName>
    </recommendedName>
</protein>
<feature type="domain" description="RecX second three-helical" evidence="5">
    <location>
        <begin position="188"/>
        <end position="228"/>
    </location>
</feature>
<dbReference type="Gramene" id="arahy.Tifrunner.gnm2.ann2.Ah17g015100.1">
    <property type="protein sequence ID" value="arahy.Tifrunner.gnm2.ann2.Ah17g015100.1-CDS"/>
    <property type="gene ID" value="arahy.Tifrunner.gnm2.ann2.Ah17g015100"/>
</dbReference>
<dbReference type="Pfam" id="PF21982">
    <property type="entry name" value="RecX_HTH1"/>
    <property type="match status" value="1"/>
</dbReference>
<organism evidence="8 9">
    <name type="scientific">Arachis hypogaea</name>
    <name type="common">Peanut</name>
    <dbReference type="NCBI Taxonomy" id="3818"/>
    <lineage>
        <taxon>Eukaryota</taxon>
        <taxon>Viridiplantae</taxon>
        <taxon>Streptophyta</taxon>
        <taxon>Embryophyta</taxon>
        <taxon>Tracheophyta</taxon>
        <taxon>Spermatophyta</taxon>
        <taxon>Magnoliopsida</taxon>
        <taxon>eudicotyledons</taxon>
        <taxon>Gunneridae</taxon>
        <taxon>Pentapetalae</taxon>
        <taxon>rosids</taxon>
        <taxon>fabids</taxon>
        <taxon>Fabales</taxon>
        <taxon>Fabaceae</taxon>
        <taxon>Papilionoideae</taxon>
        <taxon>50 kb inversion clade</taxon>
        <taxon>dalbergioids sensu lato</taxon>
        <taxon>Dalbergieae</taxon>
        <taxon>Pterocarpus clade</taxon>
        <taxon>Arachis</taxon>
    </lineage>
</organism>
<dbReference type="InterPro" id="IPR003783">
    <property type="entry name" value="Regulatory_RecX"/>
</dbReference>
<dbReference type="GO" id="GO:0005737">
    <property type="term" value="C:cytoplasm"/>
    <property type="evidence" value="ECO:0007669"/>
    <property type="project" value="UniProtKB-SubCell"/>
</dbReference>
<evidence type="ECO:0000256" key="2">
    <source>
        <dbReference type="ARBA" id="ARBA00009695"/>
    </source>
</evidence>
<dbReference type="InterPro" id="IPR036388">
    <property type="entry name" value="WH-like_DNA-bd_sf"/>
</dbReference>
<evidence type="ECO:0000259" key="6">
    <source>
        <dbReference type="Pfam" id="PF21981"/>
    </source>
</evidence>
<dbReference type="InterPro" id="IPR053926">
    <property type="entry name" value="RecX_HTH_1st"/>
</dbReference>
<accession>A0A444YFM9</accession>
<dbReference type="PANTHER" id="PTHR33602:SF1">
    <property type="entry name" value="REGULATORY PROTEIN RECX FAMILY PROTEIN"/>
    <property type="match status" value="1"/>
</dbReference>
<evidence type="ECO:0000256" key="3">
    <source>
        <dbReference type="ARBA" id="ARBA00018111"/>
    </source>
</evidence>
<evidence type="ECO:0000259" key="5">
    <source>
        <dbReference type="Pfam" id="PF02631"/>
    </source>
</evidence>
<keyword evidence="9" id="KW-1185">Reference proteome</keyword>
<dbReference type="Gene3D" id="1.10.10.10">
    <property type="entry name" value="Winged helix-like DNA-binding domain superfamily/Winged helix DNA-binding domain"/>
    <property type="match status" value="3"/>
</dbReference>
<dbReference type="EMBL" id="SDMP01000017">
    <property type="protein sequence ID" value="RYR00726.1"/>
    <property type="molecule type" value="Genomic_DNA"/>
</dbReference>
<keyword evidence="4" id="KW-0963">Cytoplasm</keyword>
<dbReference type="STRING" id="3818.A0A444YFM9"/>
<comment type="similarity">
    <text evidence="2">Belongs to the RecX family.</text>
</comment>
<sequence length="309" mass="35391">MNMATFAGNIGFKISCQLPFRVFSIRQTIWKCHIVCLKSRDFNSSETSLPVKNLKNFSCSSHPDASVPKNLNGGNGVHGRVMRSENFRNPNVIHHSLPVYNLEDGCEQMEEVAEAVEELSVHQAGDLCEQDSMQIDKFTNDAEESAIKFLASRALTAVELRKKLLGKRFSPNVVEEVINKFQRRGLINDRLYAESLAQSRWSSSTWGPRRIKRVLFKKGVSQADAENAVEVVFKGNDYEEDQKPIIGLSKQSMDHLYAQASKQWSRGQNISIETRKSRIIRWLQYRGFGWNVINFILKKLERQKQDPPW</sequence>
<dbReference type="HAMAP" id="MF_01114">
    <property type="entry name" value="RecX"/>
    <property type="match status" value="1"/>
</dbReference>
<dbReference type="InterPro" id="IPR053925">
    <property type="entry name" value="RecX_HTH_3rd"/>
</dbReference>
<comment type="subcellular location">
    <subcellularLocation>
        <location evidence="1">Cytoplasm</location>
    </subcellularLocation>
</comment>
<gene>
    <name evidence="8" type="ORF">Ahy_B07g088851</name>
</gene>
<dbReference type="Pfam" id="PF21981">
    <property type="entry name" value="RecX_HTH3"/>
    <property type="match status" value="1"/>
</dbReference>
<dbReference type="OrthoDB" id="543346at2759"/>
<evidence type="ECO:0000313" key="9">
    <source>
        <dbReference type="Proteomes" id="UP000289738"/>
    </source>
</evidence>
<name>A0A444YFM9_ARAHY</name>
<dbReference type="Pfam" id="PF02631">
    <property type="entry name" value="RecX_HTH2"/>
    <property type="match status" value="1"/>
</dbReference>
<proteinExistence type="inferred from homology"/>
<dbReference type="AlphaFoldDB" id="A0A444YFM9"/>
<feature type="domain" description="RecX third three-helical" evidence="6">
    <location>
        <begin position="253"/>
        <end position="296"/>
    </location>
</feature>
<evidence type="ECO:0000256" key="4">
    <source>
        <dbReference type="ARBA" id="ARBA00022490"/>
    </source>
</evidence>
<reference evidence="8 9" key="1">
    <citation type="submission" date="2019-01" db="EMBL/GenBank/DDBJ databases">
        <title>Sequencing of cultivated peanut Arachis hypogaea provides insights into genome evolution and oil improvement.</title>
        <authorList>
            <person name="Chen X."/>
        </authorList>
    </citation>
    <scope>NUCLEOTIDE SEQUENCE [LARGE SCALE GENOMIC DNA]</scope>
    <source>
        <strain evidence="9">cv. Fuhuasheng</strain>
        <tissue evidence="8">Leaves</tissue>
    </source>
</reference>
<feature type="domain" description="RecX first three-helical" evidence="7">
    <location>
        <begin position="144"/>
        <end position="180"/>
    </location>
</feature>
<dbReference type="InterPro" id="IPR053924">
    <property type="entry name" value="RecX_HTH_2nd"/>
</dbReference>
<dbReference type="GO" id="GO:0006282">
    <property type="term" value="P:regulation of DNA repair"/>
    <property type="evidence" value="ECO:0007669"/>
    <property type="project" value="InterPro"/>
</dbReference>
<evidence type="ECO:0000256" key="1">
    <source>
        <dbReference type="ARBA" id="ARBA00004496"/>
    </source>
</evidence>
<comment type="caution">
    <text evidence="8">The sequence shown here is derived from an EMBL/GenBank/DDBJ whole genome shotgun (WGS) entry which is preliminary data.</text>
</comment>
<evidence type="ECO:0000313" key="8">
    <source>
        <dbReference type="EMBL" id="RYR00726.1"/>
    </source>
</evidence>
<dbReference type="Proteomes" id="UP000289738">
    <property type="component" value="Chromosome B07"/>
</dbReference>
<evidence type="ECO:0000259" key="7">
    <source>
        <dbReference type="Pfam" id="PF21982"/>
    </source>
</evidence>